<protein>
    <submittedName>
        <fullName evidence="1">Acetyl-CoA carboxylase carboxyl transferase subunit alpha</fullName>
    </submittedName>
</protein>
<evidence type="ECO:0000313" key="2">
    <source>
        <dbReference type="Proteomes" id="UP001497744"/>
    </source>
</evidence>
<evidence type="ECO:0000313" key="1">
    <source>
        <dbReference type="EMBL" id="GIX65216.1"/>
    </source>
</evidence>
<keyword evidence="2" id="KW-1185">Reference proteome</keyword>
<proteinExistence type="predicted"/>
<keyword evidence="1" id="KW-0808">Transferase</keyword>
<dbReference type="AlphaFoldDB" id="A0AAV4M1G5"/>
<dbReference type="GeneID" id="94196697"/>
<dbReference type="Proteomes" id="UP001497744">
    <property type="component" value="Unassembled WGS sequence"/>
</dbReference>
<name>A0AAV4M1G5_BABCB</name>
<gene>
    <name evidence="1" type="ORF">BcabD6B2_46510</name>
</gene>
<accession>A0AAV4M1G5</accession>
<sequence>MGYLAMYPDDFVRLVVYEAGELVGVPGLFRLGGGGREEGQRINAFGFVTEALETIVRPQLRHVPQVAHQRRQFDEVVPRSCPATRRTQGRGPVVPEIAGGGWRSVAARSALLQHQLRRAQQQGCALAAGELSARRGEVLRVAVEYVPVMSGFHDGSLGRPVIGYRGFRRGAGGV</sequence>
<dbReference type="EMBL" id="BPLF01000004">
    <property type="protein sequence ID" value="GIX65216.1"/>
    <property type="molecule type" value="Genomic_DNA"/>
</dbReference>
<organism evidence="1 2">
    <name type="scientific">Babesia caballi</name>
    <dbReference type="NCBI Taxonomy" id="5871"/>
    <lineage>
        <taxon>Eukaryota</taxon>
        <taxon>Sar</taxon>
        <taxon>Alveolata</taxon>
        <taxon>Apicomplexa</taxon>
        <taxon>Aconoidasida</taxon>
        <taxon>Piroplasmida</taxon>
        <taxon>Babesiidae</taxon>
        <taxon>Babesia</taxon>
    </lineage>
</organism>
<dbReference type="GO" id="GO:0016740">
    <property type="term" value="F:transferase activity"/>
    <property type="evidence" value="ECO:0007669"/>
    <property type="project" value="UniProtKB-KW"/>
</dbReference>
<comment type="caution">
    <text evidence="1">The sequence shown here is derived from an EMBL/GenBank/DDBJ whole genome shotgun (WGS) entry which is preliminary data.</text>
</comment>
<dbReference type="RefSeq" id="XP_067717285.1">
    <property type="nucleotide sequence ID" value="XM_067861184.1"/>
</dbReference>
<reference evidence="1 2" key="1">
    <citation type="submission" date="2021-06" db="EMBL/GenBank/DDBJ databases">
        <title>Genome sequence of Babesia caballi.</title>
        <authorList>
            <person name="Yamagishi J."/>
            <person name="Kidaka T."/>
            <person name="Ochi A."/>
        </authorList>
    </citation>
    <scope>NUCLEOTIDE SEQUENCE [LARGE SCALE GENOMIC DNA]</scope>
    <source>
        <strain evidence="1">USDA-D6B2</strain>
    </source>
</reference>